<dbReference type="OrthoDB" id="42094at2759"/>
<keyword evidence="2" id="KW-1185">Reference proteome</keyword>
<dbReference type="InParanoid" id="A0A1E7FFV1"/>
<protein>
    <submittedName>
        <fullName evidence="1">Uncharacterized protein</fullName>
    </submittedName>
</protein>
<dbReference type="Proteomes" id="UP000095751">
    <property type="component" value="Unassembled WGS sequence"/>
</dbReference>
<accession>A0A1E7FFV1</accession>
<dbReference type="KEGG" id="fcy:FRACYDRAFT_239654"/>
<dbReference type="EMBL" id="KV784358">
    <property type="protein sequence ID" value="OEU17051.1"/>
    <property type="molecule type" value="Genomic_DNA"/>
</dbReference>
<organism evidence="1 2">
    <name type="scientific">Fragilariopsis cylindrus CCMP1102</name>
    <dbReference type="NCBI Taxonomy" id="635003"/>
    <lineage>
        <taxon>Eukaryota</taxon>
        <taxon>Sar</taxon>
        <taxon>Stramenopiles</taxon>
        <taxon>Ochrophyta</taxon>
        <taxon>Bacillariophyta</taxon>
        <taxon>Bacillariophyceae</taxon>
        <taxon>Bacillariophycidae</taxon>
        <taxon>Bacillariales</taxon>
        <taxon>Bacillariaceae</taxon>
        <taxon>Fragilariopsis</taxon>
    </lineage>
</organism>
<reference evidence="1 2" key="1">
    <citation type="submission" date="2016-09" db="EMBL/GenBank/DDBJ databases">
        <title>Extensive genetic diversity and differential bi-allelic expression allows diatom success in the polar Southern Ocean.</title>
        <authorList>
            <consortium name="DOE Joint Genome Institute"/>
            <person name="Mock T."/>
            <person name="Otillar R.P."/>
            <person name="Strauss J."/>
            <person name="Dupont C."/>
            <person name="Frickenhaus S."/>
            <person name="Maumus F."/>
            <person name="Mcmullan M."/>
            <person name="Sanges R."/>
            <person name="Schmutz J."/>
            <person name="Toseland A."/>
            <person name="Valas R."/>
            <person name="Veluchamy A."/>
            <person name="Ward B.J."/>
            <person name="Allen A."/>
            <person name="Barry K."/>
            <person name="Falciatore A."/>
            <person name="Ferrante M."/>
            <person name="Fortunato A.E."/>
            <person name="Gloeckner G."/>
            <person name="Gruber A."/>
            <person name="Hipkin R."/>
            <person name="Janech M."/>
            <person name="Kroth P."/>
            <person name="Leese F."/>
            <person name="Lindquist E."/>
            <person name="Lyon B.R."/>
            <person name="Martin J."/>
            <person name="Mayer C."/>
            <person name="Parker M."/>
            <person name="Quesneville H."/>
            <person name="Raymond J."/>
            <person name="Uhlig C."/>
            <person name="Valentin K.U."/>
            <person name="Worden A.Z."/>
            <person name="Armbrust E.V."/>
            <person name="Bowler C."/>
            <person name="Green B."/>
            <person name="Moulton V."/>
            <person name="Van Oosterhout C."/>
            <person name="Grigoriev I."/>
        </authorList>
    </citation>
    <scope>NUCLEOTIDE SEQUENCE [LARGE SCALE GENOMIC DNA]</scope>
    <source>
        <strain evidence="1 2">CCMP1102</strain>
    </source>
</reference>
<dbReference type="AlphaFoldDB" id="A0A1E7FFV1"/>
<evidence type="ECO:0000313" key="1">
    <source>
        <dbReference type="EMBL" id="OEU17051.1"/>
    </source>
</evidence>
<name>A0A1E7FFV1_9STRA</name>
<gene>
    <name evidence="1" type="ORF">FRACYDRAFT_239654</name>
</gene>
<proteinExistence type="predicted"/>
<sequence length="264" mass="28161">MVSTCNALLIAPSTVSPLLGISATATAHALGLVFALSTDTITSPTAASIQSQTIIIQQQQKQATSPQEAAAAAVGGGGSGGPIPILEIVKVYGKLAGSECYGKPSPSGSSCQIQLKDIQQTVSTLSRNEFSVKLNSNEYVFQWPLKPYGLEKSLSKTATMNKGAETRVFMEELEDRGLYNPRNPTGPLPTSLRPALNKALQKEGILDSRAIDITYNAFTAEANTNTDSNTVTNSKEDGDNNNGEYVDYYTFLKMIGTESISWPK</sequence>
<evidence type="ECO:0000313" key="2">
    <source>
        <dbReference type="Proteomes" id="UP000095751"/>
    </source>
</evidence>